<proteinExistence type="predicted"/>
<protein>
    <submittedName>
        <fullName evidence="2">Uncharacterized protein</fullName>
    </submittedName>
</protein>
<dbReference type="AlphaFoldDB" id="A0A6G1INP4"/>
<name>A0A6G1INP4_9PLEO</name>
<dbReference type="Proteomes" id="UP000799291">
    <property type="component" value="Unassembled WGS sequence"/>
</dbReference>
<gene>
    <name evidence="2" type="ORF">K458DRAFT_393564</name>
</gene>
<keyword evidence="3" id="KW-1185">Reference proteome</keyword>
<evidence type="ECO:0000313" key="3">
    <source>
        <dbReference type="Proteomes" id="UP000799291"/>
    </source>
</evidence>
<reference evidence="2" key="1">
    <citation type="journal article" date="2020" name="Stud. Mycol.">
        <title>101 Dothideomycetes genomes: a test case for predicting lifestyles and emergence of pathogens.</title>
        <authorList>
            <person name="Haridas S."/>
            <person name="Albert R."/>
            <person name="Binder M."/>
            <person name="Bloem J."/>
            <person name="Labutti K."/>
            <person name="Salamov A."/>
            <person name="Andreopoulos B."/>
            <person name="Baker S."/>
            <person name="Barry K."/>
            <person name="Bills G."/>
            <person name="Bluhm B."/>
            <person name="Cannon C."/>
            <person name="Castanera R."/>
            <person name="Culley D."/>
            <person name="Daum C."/>
            <person name="Ezra D."/>
            <person name="Gonzalez J."/>
            <person name="Henrissat B."/>
            <person name="Kuo A."/>
            <person name="Liang C."/>
            <person name="Lipzen A."/>
            <person name="Lutzoni F."/>
            <person name="Magnuson J."/>
            <person name="Mondo S."/>
            <person name="Nolan M."/>
            <person name="Ohm R."/>
            <person name="Pangilinan J."/>
            <person name="Park H.-J."/>
            <person name="Ramirez L."/>
            <person name="Alfaro M."/>
            <person name="Sun H."/>
            <person name="Tritt A."/>
            <person name="Yoshinaga Y."/>
            <person name="Zwiers L.-H."/>
            <person name="Turgeon B."/>
            <person name="Goodwin S."/>
            <person name="Spatafora J."/>
            <person name="Crous P."/>
            <person name="Grigoriev I."/>
        </authorList>
    </citation>
    <scope>NUCLEOTIDE SEQUENCE</scope>
    <source>
        <strain evidence="2">CBS 122367</strain>
    </source>
</reference>
<feature type="compositionally biased region" description="Polar residues" evidence="1">
    <location>
        <begin position="103"/>
        <end position="129"/>
    </location>
</feature>
<evidence type="ECO:0000256" key="1">
    <source>
        <dbReference type="SAM" id="MobiDB-lite"/>
    </source>
</evidence>
<accession>A0A6G1INP4</accession>
<dbReference type="OrthoDB" id="3788765at2759"/>
<dbReference type="EMBL" id="MU005601">
    <property type="protein sequence ID" value="KAF2679718.1"/>
    <property type="molecule type" value="Genomic_DNA"/>
</dbReference>
<feature type="region of interest" description="Disordered" evidence="1">
    <location>
        <begin position="103"/>
        <end position="136"/>
    </location>
</feature>
<sequence>MASNNDGDGMMDVDVANRMSATVVNHIGATGEVNHLTELLASASIENENRRALEIDKPFNNNNNNDDDRASSPKTIVFPPNTTPDEQLLILAGVQDYRLASQHPNSPYTFSPTNRLRSSPTYSPYQPVSPTATANTTTTTLTPATHYPTLRDYITTNYAWMLTTQRNDLVHTPLPTGPHELAELCAWMSDELETQWLRFGMKPVLAPRRHECWPYWVPEHAINVLIDEVVVELGEGEMEMEERGGTCRWDHVGDGERLGWCWEEDEYGCAYGGEGEKYGGMGIEE</sequence>
<evidence type="ECO:0000313" key="2">
    <source>
        <dbReference type="EMBL" id="KAF2679718.1"/>
    </source>
</evidence>
<feature type="region of interest" description="Disordered" evidence="1">
    <location>
        <begin position="54"/>
        <end position="83"/>
    </location>
</feature>
<organism evidence="2 3">
    <name type="scientific">Lentithecium fluviatile CBS 122367</name>
    <dbReference type="NCBI Taxonomy" id="1168545"/>
    <lineage>
        <taxon>Eukaryota</taxon>
        <taxon>Fungi</taxon>
        <taxon>Dikarya</taxon>
        <taxon>Ascomycota</taxon>
        <taxon>Pezizomycotina</taxon>
        <taxon>Dothideomycetes</taxon>
        <taxon>Pleosporomycetidae</taxon>
        <taxon>Pleosporales</taxon>
        <taxon>Massarineae</taxon>
        <taxon>Lentitheciaceae</taxon>
        <taxon>Lentithecium</taxon>
    </lineage>
</organism>